<protein>
    <submittedName>
        <fullName evidence="1">YdgA family protein</fullName>
    </submittedName>
</protein>
<reference evidence="1 2" key="1">
    <citation type="submission" date="2020-06" db="EMBL/GenBank/DDBJ databases">
        <title>Pseudomonas eucalypticola sp. nov., an endophyte of Eucalyptus dunnii leaves with biocontrol ability of eucalyptus leaf blight.</title>
        <authorList>
            <person name="Liu Y."/>
            <person name="Song Z."/>
            <person name="Zeng H."/>
            <person name="Lu M."/>
            <person name="Wang X."/>
            <person name="Lian X."/>
            <person name="Zhang Q."/>
        </authorList>
    </citation>
    <scope>NUCLEOTIDE SEQUENCE [LARGE SCALE GENOMIC DNA]</scope>
    <source>
        <strain evidence="1 2">NP-1</strain>
    </source>
</reference>
<dbReference type="InterPro" id="IPR010352">
    <property type="entry name" value="DUF945"/>
</dbReference>
<dbReference type="EMBL" id="CP056030">
    <property type="protein sequence ID" value="QKZ03703.1"/>
    <property type="molecule type" value="Genomic_DNA"/>
</dbReference>
<dbReference type="Pfam" id="PF06097">
    <property type="entry name" value="DUF945"/>
    <property type="match status" value="1"/>
</dbReference>
<dbReference type="AlphaFoldDB" id="A0A7D5H4L4"/>
<organism evidence="1 2">
    <name type="scientific">Pseudomonas eucalypticola</name>
    <dbReference type="NCBI Taxonomy" id="2599595"/>
    <lineage>
        <taxon>Bacteria</taxon>
        <taxon>Pseudomonadati</taxon>
        <taxon>Pseudomonadota</taxon>
        <taxon>Gammaproteobacteria</taxon>
        <taxon>Pseudomonadales</taxon>
        <taxon>Pseudomonadaceae</taxon>
        <taxon>Pseudomonas</taxon>
    </lineage>
</organism>
<evidence type="ECO:0000313" key="1">
    <source>
        <dbReference type="EMBL" id="QKZ03703.1"/>
    </source>
</evidence>
<dbReference type="KEGG" id="pez:HWQ56_07865"/>
<evidence type="ECO:0000313" key="2">
    <source>
        <dbReference type="Proteomes" id="UP000509568"/>
    </source>
</evidence>
<dbReference type="RefSeq" id="WP_158157615.1">
    <property type="nucleotide sequence ID" value="NZ_CP056030.1"/>
</dbReference>
<accession>A0A7D5H4L4</accession>
<proteinExistence type="predicted"/>
<sequence length="494" mass="52444">MKKAAGIAAGVVIAVGVIATAGAWYTGTRLEGVLQDAVRQANEQFAQSGTTAEGKPQFSAELVSLDRHLFSSTAHYRLNVQMPHSQVAHFQLVDHIEHGPFPLSRVTSLRLTPVMAASNTQLEKTADTEKWFALNKDQTPVTGHAVIHYDRSSETTFEFLPLEAKEPGKTVKFSGLTLQVNGTADAQKYELNGSMDSLSVDVAGENGPVHADASGLTLYSGGTKGQSGFYLGHTELKLATANVQAPNAPAVAVKDFSGAGLMQEVEGKLSAEATYQIGGLTLGNQDVGSAQMVWKLDNFDIQATKSLYALYLSKIAPQQQAAAAQGVPLQVHLSDTDQQQLNADLLTLLAAKPHIELQRLSLKTANGESQASLAVDLTSPGSLDDQTQDLGKKAIGLVDAKVTLSKPMLADLATVQAHLQGQTDKDAVALQAKNVSDSVGGMAVMTQLGKVEGDNITSRLHYADGVVDFNGQKMTPEQFAGFIANLLGQQQTQR</sequence>
<dbReference type="Proteomes" id="UP000509568">
    <property type="component" value="Chromosome"/>
</dbReference>
<name>A0A7D5H4L4_9PSED</name>
<keyword evidence="2" id="KW-1185">Reference proteome</keyword>
<gene>
    <name evidence="1" type="ORF">HWQ56_07865</name>
</gene>